<evidence type="ECO:0000313" key="2">
    <source>
        <dbReference type="EMBL" id="SBQ29036.1"/>
    </source>
</evidence>
<name>A0A1A8D6R0_NOTKA</name>
<evidence type="ECO:0000256" key="1">
    <source>
        <dbReference type="SAM" id="MobiDB-lite"/>
    </source>
</evidence>
<feature type="non-terminal residue" evidence="2">
    <location>
        <position position="1"/>
    </location>
</feature>
<dbReference type="AlphaFoldDB" id="A0A1A8D6R0"/>
<feature type="region of interest" description="Disordered" evidence="1">
    <location>
        <begin position="1"/>
        <end position="26"/>
    </location>
</feature>
<accession>A0A1A8D6R0</accession>
<reference evidence="2" key="2">
    <citation type="submission" date="2016-06" db="EMBL/GenBank/DDBJ databases">
        <title>The genome of a short-lived fish provides insights into sex chromosome evolution and the genetic control of aging.</title>
        <authorList>
            <person name="Reichwald K."/>
            <person name="Felder M."/>
            <person name="Petzold A."/>
            <person name="Koch P."/>
            <person name="Groth M."/>
            <person name="Platzer M."/>
        </authorList>
    </citation>
    <scope>NUCLEOTIDE SEQUENCE</scope>
    <source>
        <tissue evidence="2">Brain</tissue>
    </source>
</reference>
<proteinExistence type="predicted"/>
<feature type="non-terminal residue" evidence="2">
    <location>
        <position position="75"/>
    </location>
</feature>
<sequence>ATRASPRRVSAPQPKRNRDTPTRTIFSARTRQLCPKKIAKRPKRSNTRVKFLRFGELLCQRLCLFLLHFFAVKDP</sequence>
<protein>
    <submittedName>
        <fullName evidence="2">Uncharacterized protein</fullName>
    </submittedName>
</protein>
<reference evidence="2" key="1">
    <citation type="submission" date="2016-05" db="EMBL/GenBank/DDBJ databases">
        <authorList>
            <person name="Lavstsen T."/>
            <person name="Jespersen J.S."/>
        </authorList>
    </citation>
    <scope>NUCLEOTIDE SEQUENCE</scope>
    <source>
        <tissue evidence="2">Brain</tissue>
    </source>
</reference>
<dbReference type="EMBL" id="HAEA01000556">
    <property type="protein sequence ID" value="SBQ29036.1"/>
    <property type="molecule type" value="Transcribed_RNA"/>
</dbReference>
<organism evidence="2">
    <name type="scientific">Nothobranchius kadleci</name>
    <name type="common">African annual killifish</name>
    <dbReference type="NCBI Taxonomy" id="1051664"/>
    <lineage>
        <taxon>Eukaryota</taxon>
        <taxon>Metazoa</taxon>
        <taxon>Chordata</taxon>
        <taxon>Craniata</taxon>
        <taxon>Vertebrata</taxon>
        <taxon>Euteleostomi</taxon>
        <taxon>Actinopterygii</taxon>
        <taxon>Neopterygii</taxon>
        <taxon>Teleostei</taxon>
        <taxon>Neoteleostei</taxon>
        <taxon>Acanthomorphata</taxon>
        <taxon>Ovalentaria</taxon>
        <taxon>Atherinomorphae</taxon>
        <taxon>Cyprinodontiformes</taxon>
        <taxon>Nothobranchiidae</taxon>
        <taxon>Nothobranchius</taxon>
    </lineage>
</organism>
<gene>
    <name evidence="2" type="primary">Nfu_g_1_003099</name>
</gene>